<keyword evidence="2" id="KW-0812">Transmembrane</keyword>
<proteinExistence type="predicted"/>
<feature type="domain" description="DUF2427" evidence="4">
    <location>
        <begin position="28"/>
        <end position="127"/>
    </location>
</feature>
<dbReference type="PANTHER" id="PTHR31685:SF2">
    <property type="entry name" value="PROTEIN YTP1"/>
    <property type="match status" value="1"/>
</dbReference>
<feature type="compositionally biased region" description="Low complexity" evidence="1">
    <location>
        <begin position="496"/>
        <end position="505"/>
    </location>
</feature>
<dbReference type="AlphaFoldDB" id="A0A8H6ZWV4"/>
<feature type="transmembrane region" description="Helical" evidence="2">
    <location>
        <begin position="136"/>
        <end position="156"/>
    </location>
</feature>
<feature type="transmembrane region" description="Helical" evidence="2">
    <location>
        <begin position="102"/>
        <end position="124"/>
    </location>
</feature>
<feature type="transmembrane region" description="Helical" evidence="2">
    <location>
        <begin position="73"/>
        <end position="90"/>
    </location>
</feature>
<organism evidence="6 7">
    <name type="scientific">Pleurotus ostreatus</name>
    <name type="common">Oyster mushroom</name>
    <name type="synonym">White-rot fungus</name>
    <dbReference type="NCBI Taxonomy" id="5322"/>
    <lineage>
        <taxon>Eukaryota</taxon>
        <taxon>Fungi</taxon>
        <taxon>Dikarya</taxon>
        <taxon>Basidiomycota</taxon>
        <taxon>Agaricomycotina</taxon>
        <taxon>Agaricomycetes</taxon>
        <taxon>Agaricomycetidae</taxon>
        <taxon>Agaricales</taxon>
        <taxon>Pleurotineae</taxon>
        <taxon>Pleurotaceae</taxon>
        <taxon>Pleurotus</taxon>
    </lineage>
</organism>
<evidence type="ECO:0000256" key="3">
    <source>
        <dbReference type="SAM" id="SignalP"/>
    </source>
</evidence>
<dbReference type="CDD" id="cd08760">
    <property type="entry name" value="Cyt_b561_FRRS1_like"/>
    <property type="match status" value="1"/>
</dbReference>
<feature type="domain" description="Protein YTP1-like C-terminal" evidence="5">
    <location>
        <begin position="428"/>
        <end position="488"/>
    </location>
</feature>
<dbReference type="RefSeq" id="XP_036632338.1">
    <property type="nucleotide sequence ID" value="XM_036776319.1"/>
</dbReference>
<feature type="domain" description="Protein YTP1-like C-terminal" evidence="5">
    <location>
        <begin position="152"/>
        <end position="346"/>
    </location>
</feature>
<protein>
    <submittedName>
        <fullName evidence="6">Uncharacterized protein</fullName>
    </submittedName>
</protein>
<evidence type="ECO:0000259" key="4">
    <source>
        <dbReference type="Pfam" id="PF10348"/>
    </source>
</evidence>
<feature type="chain" id="PRO_5034610326" evidence="3">
    <location>
        <begin position="24"/>
        <end position="547"/>
    </location>
</feature>
<evidence type="ECO:0000256" key="1">
    <source>
        <dbReference type="SAM" id="MobiDB-lite"/>
    </source>
</evidence>
<feature type="region of interest" description="Disordered" evidence="1">
    <location>
        <begin position="496"/>
        <end position="547"/>
    </location>
</feature>
<dbReference type="PANTHER" id="PTHR31685">
    <property type="entry name" value="INTEGRAL MEMBRANE PROTEIN (AFU_ORTHOLOGUE AFUA_6G12730)-RELATED"/>
    <property type="match status" value="1"/>
</dbReference>
<keyword evidence="2" id="KW-0472">Membrane</keyword>
<feature type="transmembrane region" description="Helical" evidence="2">
    <location>
        <begin position="466"/>
        <end position="489"/>
    </location>
</feature>
<gene>
    <name evidence="6" type="ORF">PC9H_006778</name>
</gene>
<feature type="compositionally biased region" description="Gly residues" evidence="1">
    <location>
        <begin position="399"/>
        <end position="423"/>
    </location>
</feature>
<evidence type="ECO:0000313" key="6">
    <source>
        <dbReference type="EMBL" id="KAF7431060.1"/>
    </source>
</evidence>
<dbReference type="EMBL" id="JACETU010000004">
    <property type="protein sequence ID" value="KAF7431060.1"/>
    <property type="molecule type" value="Genomic_DNA"/>
</dbReference>
<name>A0A8H6ZWV4_PLEOS</name>
<dbReference type="InterPro" id="IPR018825">
    <property type="entry name" value="DUF2427"/>
</dbReference>
<dbReference type="InterPro" id="IPR018827">
    <property type="entry name" value="YTP1_C"/>
</dbReference>
<dbReference type="Pfam" id="PF10355">
    <property type="entry name" value="Ytp1"/>
    <property type="match status" value="2"/>
</dbReference>
<accession>A0A8H6ZWV4</accession>
<reference evidence="6" key="1">
    <citation type="submission" date="2019-07" db="EMBL/GenBank/DDBJ databases">
        <authorList>
            <person name="Palmer J.M."/>
        </authorList>
    </citation>
    <scope>NUCLEOTIDE SEQUENCE</scope>
    <source>
        <strain evidence="6">PC9</strain>
    </source>
</reference>
<keyword evidence="7" id="KW-1185">Reference proteome</keyword>
<feature type="region of interest" description="Disordered" evidence="1">
    <location>
        <begin position="368"/>
        <end position="424"/>
    </location>
</feature>
<feature type="transmembrane region" description="Helical" evidence="2">
    <location>
        <begin position="256"/>
        <end position="276"/>
    </location>
</feature>
<feature type="transmembrane region" description="Helical" evidence="2">
    <location>
        <begin position="41"/>
        <end position="66"/>
    </location>
</feature>
<dbReference type="VEuPathDB" id="FungiDB:PC9H_006778"/>
<feature type="transmembrane region" description="Helical" evidence="2">
    <location>
        <begin position="176"/>
        <end position="204"/>
    </location>
</feature>
<keyword evidence="2" id="KW-1133">Transmembrane helix</keyword>
<comment type="caution">
    <text evidence="6">The sequence shown here is derived from an EMBL/GenBank/DDBJ whole genome shotgun (WGS) entry which is preliminary data.</text>
</comment>
<dbReference type="GeneID" id="59376596"/>
<dbReference type="OrthoDB" id="4137487at2759"/>
<keyword evidence="3" id="KW-0732">Signal</keyword>
<feature type="signal peptide" evidence="3">
    <location>
        <begin position="1"/>
        <end position="23"/>
    </location>
</feature>
<evidence type="ECO:0000256" key="2">
    <source>
        <dbReference type="SAM" id="Phobius"/>
    </source>
</evidence>
<dbReference type="Pfam" id="PF10348">
    <property type="entry name" value="DUF2427"/>
    <property type="match status" value="1"/>
</dbReference>
<feature type="transmembrane region" description="Helical" evidence="2">
    <location>
        <begin position="216"/>
        <end position="236"/>
    </location>
</feature>
<evidence type="ECO:0000259" key="5">
    <source>
        <dbReference type="Pfam" id="PF10355"/>
    </source>
</evidence>
<dbReference type="Proteomes" id="UP000623687">
    <property type="component" value="Unassembled WGS sequence"/>
</dbReference>
<evidence type="ECO:0000313" key="7">
    <source>
        <dbReference type="Proteomes" id="UP000623687"/>
    </source>
</evidence>
<sequence>MAKAAAMNHTVLLLLLLTTLSAAHKHHDQLSEEQSKAPTDAILWIHILLQATVWGILFPVGMVLGITRSRWHVPLQSTAFALTFGGYILGHSHGGRMFLPSIHGSFASLLFIPILLQLSLGIYLKLHIHEETIRPYAVVAHGVLGKAYPVLGWSQMLFGALTYGGYCRDGNLGQCLAHYIMGSGFIAYGAIMAILLVVGEAWIIRSGRSPEWWDSWIIMLWGIAQGTTMPRSSLPYPSPFNTFTEHRGSTWSVKDMQHTILGVLWWTGGLLGIFLARNNQRNVVPGVIIILTGWAMSEHAQRLKINDQLLFAHPQVHATFGHTLMLAGLARIVEICFVAPDYAKLSNPPIHPHLASSNGEVDVVFDEGDDAGSDHTLAENNNSHHVVGGSGVDGRRGGAGDTSGGGAIGSGGRSRGGGPGSAGAGVKKAFRHLPPFVSTMRRLLFMSATDEEIEAVHESGMDHVTYILIMFSLAFTIYGLILLLLHLYATTGRHASSSPSSPSFSGGEEIELRDTSGGGGGNKWYARVPQTPLTGGGGAHVIGDDDD</sequence>